<keyword evidence="2" id="KW-0349">Heme</keyword>
<dbReference type="PRINTS" id="PR00463">
    <property type="entry name" value="EP450I"/>
</dbReference>
<name>A0A097PUH7_DIDRA</name>
<keyword evidence="4" id="KW-0560">Oxidoreductase</keyword>
<evidence type="ECO:0000256" key="2">
    <source>
        <dbReference type="PIRSR" id="PIRSR602401-1"/>
    </source>
</evidence>
<dbReference type="Pfam" id="PF00067">
    <property type="entry name" value="p450"/>
    <property type="match status" value="1"/>
</dbReference>
<evidence type="ECO:0000256" key="3">
    <source>
        <dbReference type="SAM" id="Phobius"/>
    </source>
</evidence>
<dbReference type="Gene3D" id="1.10.630.10">
    <property type="entry name" value="Cytochrome P450"/>
    <property type="match status" value="1"/>
</dbReference>
<comment type="cofactor">
    <cofactor evidence="2">
        <name>heme</name>
        <dbReference type="ChEBI" id="CHEBI:30413"/>
    </cofactor>
</comment>
<dbReference type="PANTHER" id="PTHR24305:SF166">
    <property type="entry name" value="CYTOCHROME P450 12A4, MITOCHONDRIAL-RELATED"/>
    <property type="match status" value="1"/>
</dbReference>
<keyword evidence="3" id="KW-1133">Transmembrane helix</keyword>
<feature type="transmembrane region" description="Helical" evidence="3">
    <location>
        <begin position="6"/>
        <end position="27"/>
    </location>
</feature>
<dbReference type="PANTHER" id="PTHR24305">
    <property type="entry name" value="CYTOCHROME P450"/>
    <property type="match status" value="1"/>
</dbReference>
<sequence length="462" mass="52446">MFVPGNMGWLVLSCGLFVAYWVLLAIYRLHFHPLSRYRGPRVAAVSNSWYEWYWNYHLNGQMIFEIQRLHKQYGPVVRIGVNDLSIDDPEVYQAMTKVSSGFTKDPHFYRCISFPGTSIGETDPAKSRIRRKVLTPALSGTRVQELAPAILGKVERLLRRVDLCAQSAKTICITSACKALTMDIISKIVLGREIGCIEEPDFRNSFIENLNAAFETGWIATAFPRLATLALWMASMSDFSSYLEVFDTHSDVYVARKDVNVPSAIATHADRSAVIDMLMDPLTVKGHTVPSLEQLNDEAVILLTAGNDTTSNSMIFGLYQICNNMCVYKTLFQELQGRFPSVDQQITYEDAKQLPYLTATIKEILRLGTPLPGRLPRLIPSSGFQLYGQDLPPKTSIHTSPYLLNRHPSIWDNPNDFNPDRWLRKNSRDLDKYLATFNRGARQCLGKEWVHSYQIAGLWQDY</sequence>
<keyword evidence="2" id="KW-0408">Iron</keyword>
<proteinExistence type="inferred from homology"/>
<dbReference type="GO" id="GO:0016705">
    <property type="term" value="F:oxidoreductase activity, acting on paired donors, with incorporation or reduction of molecular oxygen"/>
    <property type="evidence" value="ECO:0007669"/>
    <property type="project" value="InterPro"/>
</dbReference>
<keyword evidence="3" id="KW-0472">Membrane</keyword>
<dbReference type="AlphaFoldDB" id="A0A097PUH7"/>
<feature type="binding site" description="axial binding residue" evidence="2">
    <location>
        <position position="444"/>
    </location>
    <ligand>
        <name>heme</name>
        <dbReference type="ChEBI" id="CHEBI:30413"/>
    </ligand>
    <ligandPart>
        <name>Fe</name>
        <dbReference type="ChEBI" id="CHEBI:18248"/>
    </ligandPart>
</feature>
<keyword evidence="2" id="KW-0479">Metal-binding</keyword>
<evidence type="ECO:0000313" key="4">
    <source>
        <dbReference type="EMBL" id="AIU56805.1"/>
    </source>
</evidence>
<gene>
    <name evidence="4" type="primary">sol6</name>
</gene>
<dbReference type="GO" id="GO:0020037">
    <property type="term" value="F:heme binding"/>
    <property type="evidence" value="ECO:0007669"/>
    <property type="project" value="InterPro"/>
</dbReference>
<organism evidence="4">
    <name type="scientific">Didymella rabiei</name>
    <name type="common">Chickpea ascochyta blight fungus</name>
    <name type="synonym">Mycosphaerella rabiei</name>
    <dbReference type="NCBI Taxonomy" id="5454"/>
    <lineage>
        <taxon>Eukaryota</taxon>
        <taxon>Fungi</taxon>
        <taxon>Dikarya</taxon>
        <taxon>Ascomycota</taxon>
        <taxon>Pezizomycotina</taxon>
        <taxon>Dothideomycetes</taxon>
        <taxon>Pleosporomycetidae</taxon>
        <taxon>Pleosporales</taxon>
        <taxon>Pleosporineae</taxon>
        <taxon>Didymellaceae</taxon>
        <taxon>Ascochyta</taxon>
    </lineage>
</organism>
<dbReference type="InterPro" id="IPR036396">
    <property type="entry name" value="Cyt_P450_sf"/>
</dbReference>
<dbReference type="InterPro" id="IPR050121">
    <property type="entry name" value="Cytochrome_P450_monoxygenase"/>
</dbReference>
<dbReference type="GO" id="GO:0004497">
    <property type="term" value="F:monooxygenase activity"/>
    <property type="evidence" value="ECO:0007669"/>
    <property type="project" value="UniProtKB-KW"/>
</dbReference>
<dbReference type="SUPFAM" id="SSF48264">
    <property type="entry name" value="Cytochrome P450"/>
    <property type="match status" value="1"/>
</dbReference>
<dbReference type="EMBL" id="KR139658">
    <property type="protein sequence ID" value="AIU56805.1"/>
    <property type="molecule type" value="Genomic_DNA"/>
</dbReference>
<dbReference type="CDD" id="cd11062">
    <property type="entry name" value="CYP58-like"/>
    <property type="match status" value="1"/>
</dbReference>
<accession>A0A097PUH7</accession>
<keyword evidence="3" id="KW-0812">Transmembrane</keyword>
<keyword evidence="4" id="KW-0503">Monooxygenase</keyword>
<reference evidence="4" key="1">
    <citation type="journal article" date="2015" name="Eukaryot. Cell">
        <title>A Novel Type Pathway-Specific Regulator and Dynamic Genome Environments of a Solanapyrone Biosynthesis Gene Cluster in the Fungus Ascochyta rabiei.</title>
        <authorList>
            <person name="Kim W."/>
            <person name="Park J.J."/>
            <person name="Gang D.R."/>
            <person name="Peever T.L."/>
            <person name="Chen W."/>
        </authorList>
    </citation>
    <scope>NUCLEOTIDE SEQUENCE</scope>
    <source>
        <strain evidence="4">AR628</strain>
    </source>
</reference>
<dbReference type="InterPro" id="IPR001128">
    <property type="entry name" value="Cyt_P450"/>
</dbReference>
<dbReference type="PRINTS" id="PR00385">
    <property type="entry name" value="P450"/>
</dbReference>
<comment type="similarity">
    <text evidence="1">Belongs to the cytochrome P450 family.</text>
</comment>
<dbReference type="GO" id="GO:0005506">
    <property type="term" value="F:iron ion binding"/>
    <property type="evidence" value="ECO:0007669"/>
    <property type="project" value="InterPro"/>
</dbReference>
<protein>
    <submittedName>
        <fullName evidence="4">p450 monooxygenase</fullName>
    </submittedName>
</protein>
<evidence type="ECO:0000256" key="1">
    <source>
        <dbReference type="ARBA" id="ARBA00010617"/>
    </source>
</evidence>
<dbReference type="InterPro" id="IPR002401">
    <property type="entry name" value="Cyt_P450_E_grp-I"/>
</dbReference>